<reference evidence="2 3" key="1">
    <citation type="journal article" date="2008" name="Nature">
        <title>The genome of the choanoflagellate Monosiga brevicollis and the origin of metazoans.</title>
        <authorList>
            <consortium name="JGI Sequencing"/>
            <person name="King N."/>
            <person name="Westbrook M.J."/>
            <person name="Young S.L."/>
            <person name="Kuo A."/>
            <person name="Abedin M."/>
            <person name="Chapman J."/>
            <person name="Fairclough S."/>
            <person name="Hellsten U."/>
            <person name="Isogai Y."/>
            <person name="Letunic I."/>
            <person name="Marr M."/>
            <person name="Pincus D."/>
            <person name="Putnam N."/>
            <person name="Rokas A."/>
            <person name="Wright K.J."/>
            <person name="Zuzow R."/>
            <person name="Dirks W."/>
            <person name="Good M."/>
            <person name="Goodstein D."/>
            <person name="Lemons D."/>
            <person name="Li W."/>
            <person name="Lyons J.B."/>
            <person name="Morris A."/>
            <person name="Nichols S."/>
            <person name="Richter D.J."/>
            <person name="Salamov A."/>
            <person name="Bork P."/>
            <person name="Lim W.A."/>
            <person name="Manning G."/>
            <person name="Miller W.T."/>
            <person name="McGinnis W."/>
            <person name="Shapiro H."/>
            <person name="Tjian R."/>
            <person name="Grigoriev I.V."/>
            <person name="Rokhsar D."/>
        </authorList>
    </citation>
    <scope>NUCLEOTIDE SEQUENCE [LARGE SCALE GENOMIC DNA]</scope>
    <source>
        <strain evidence="3">MX1 / ATCC 50154</strain>
    </source>
</reference>
<protein>
    <recommendedName>
        <fullName evidence="1">Band 7 domain-containing protein</fullName>
    </recommendedName>
</protein>
<evidence type="ECO:0000313" key="3">
    <source>
        <dbReference type="Proteomes" id="UP000001357"/>
    </source>
</evidence>
<evidence type="ECO:0000259" key="1">
    <source>
        <dbReference type="SMART" id="SM00244"/>
    </source>
</evidence>
<dbReference type="GeneID" id="5891212"/>
<sequence>MAGLSKISPSMDRQPTMEAIKLLPPADRDDLADEPKGMFCHPISCCLQTLLCPLSFGTSCLASFFVLDVQSEAVILRFGNYERTVRKPGLHYSNVFGRSKRVISTKLQSMDLPAKSRTVMDREGNPLVISAVVTYQFVDSYKAALEVENPRTFLITQGETVLKDVMGQFPYEAAEGVPSLRTHSHEVSAMLRERLQALVHVSGIHVHSFGLKEISYAPVIAAAMLKRQQASAMVQARSTIVNGAVDIAASALNALKLNGVEMQEHESARLVSNLLTVICSDTDVQPTVPLS</sequence>
<dbReference type="InParanoid" id="A9UZM8"/>
<dbReference type="Pfam" id="PF01145">
    <property type="entry name" value="Band_7"/>
    <property type="match status" value="1"/>
</dbReference>
<dbReference type="InterPro" id="IPR036013">
    <property type="entry name" value="Band_7/SPFH_dom_sf"/>
</dbReference>
<dbReference type="STRING" id="81824.A9UZM8"/>
<dbReference type="SUPFAM" id="SSF117892">
    <property type="entry name" value="Band 7/SPFH domain"/>
    <property type="match status" value="1"/>
</dbReference>
<dbReference type="KEGG" id="mbr:MONBRDRAFT_32461"/>
<dbReference type="EMBL" id="CH991551">
    <property type="protein sequence ID" value="EDQ89395.1"/>
    <property type="molecule type" value="Genomic_DNA"/>
</dbReference>
<dbReference type="PANTHER" id="PTHR43446">
    <property type="entry name" value="MEMBRANE PROTEIN-RELATED"/>
    <property type="match status" value="1"/>
</dbReference>
<organism evidence="2 3">
    <name type="scientific">Monosiga brevicollis</name>
    <name type="common">Choanoflagellate</name>
    <dbReference type="NCBI Taxonomy" id="81824"/>
    <lineage>
        <taxon>Eukaryota</taxon>
        <taxon>Choanoflagellata</taxon>
        <taxon>Craspedida</taxon>
        <taxon>Salpingoecidae</taxon>
        <taxon>Monosiga</taxon>
    </lineage>
</organism>
<feature type="domain" description="Band 7" evidence="1">
    <location>
        <begin position="62"/>
        <end position="228"/>
    </location>
</feature>
<proteinExistence type="predicted"/>
<dbReference type="AlphaFoldDB" id="A9UZM8"/>
<dbReference type="eggNOG" id="ENOG502S28P">
    <property type="taxonomic scope" value="Eukaryota"/>
</dbReference>
<dbReference type="Proteomes" id="UP000001357">
    <property type="component" value="Unassembled WGS sequence"/>
</dbReference>
<dbReference type="SMART" id="SM00244">
    <property type="entry name" value="PHB"/>
    <property type="match status" value="1"/>
</dbReference>
<dbReference type="RefSeq" id="XP_001745971.1">
    <property type="nucleotide sequence ID" value="XM_001745919.1"/>
</dbReference>
<evidence type="ECO:0000313" key="2">
    <source>
        <dbReference type="EMBL" id="EDQ89395.1"/>
    </source>
</evidence>
<dbReference type="OMA" id="NLMVVLC"/>
<gene>
    <name evidence="2" type="ORF">MONBRDRAFT_32461</name>
</gene>
<dbReference type="InterPro" id="IPR001107">
    <property type="entry name" value="Band_7"/>
</dbReference>
<dbReference type="PANTHER" id="PTHR43446:SF1">
    <property type="entry name" value="BAND 7 DOMAIN-CONTAINING PROTEIN"/>
    <property type="match status" value="1"/>
</dbReference>
<accession>A9UZM8</accession>
<keyword evidence="3" id="KW-1185">Reference proteome</keyword>
<dbReference type="CDD" id="cd03402">
    <property type="entry name" value="SPFH_like_u2"/>
    <property type="match status" value="1"/>
</dbReference>
<dbReference type="Gene3D" id="3.30.479.30">
    <property type="entry name" value="Band 7 domain"/>
    <property type="match status" value="1"/>
</dbReference>
<name>A9UZM8_MONBE</name>